<comment type="caution">
    <text evidence="2">The sequence shown here is derived from an EMBL/GenBank/DDBJ whole genome shotgun (WGS) entry which is preliminary data.</text>
</comment>
<feature type="compositionally biased region" description="Basic and acidic residues" evidence="1">
    <location>
        <begin position="54"/>
        <end position="91"/>
    </location>
</feature>
<feature type="compositionally biased region" description="Low complexity" evidence="1">
    <location>
        <begin position="21"/>
        <end position="49"/>
    </location>
</feature>
<evidence type="ECO:0000256" key="1">
    <source>
        <dbReference type="SAM" id="MobiDB-lite"/>
    </source>
</evidence>
<evidence type="ECO:0000313" key="2">
    <source>
        <dbReference type="EMBL" id="KAJ3440124.1"/>
    </source>
</evidence>
<gene>
    <name evidence="2" type="ORF">M0812_16177</name>
</gene>
<protein>
    <submittedName>
        <fullName evidence="2">Uncharacterized protein</fullName>
    </submittedName>
</protein>
<accession>A0AAV7ZJX8</accession>
<sequence>MILDETNEQKEQNDFRSELVQSNKSNQSNKLNGSNQPTQSSGCSELNSESELESQIKKNELKNFSSESERGTNSELSSELRELYEEKEEGEKKKFNKFFSIDQNINEKMVERKQVLNLI</sequence>
<dbReference type="EMBL" id="JANTQA010000032">
    <property type="protein sequence ID" value="KAJ3440124.1"/>
    <property type="molecule type" value="Genomic_DNA"/>
</dbReference>
<feature type="compositionally biased region" description="Basic and acidic residues" evidence="1">
    <location>
        <begin position="7"/>
        <end position="17"/>
    </location>
</feature>
<dbReference type="Proteomes" id="UP001146793">
    <property type="component" value="Unassembled WGS sequence"/>
</dbReference>
<name>A0AAV7ZJX8_9EUKA</name>
<organism evidence="2 3">
    <name type="scientific">Anaeramoeba flamelloides</name>
    <dbReference type="NCBI Taxonomy" id="1746091"/>
    <lineage>
        <taxon>Eukaryota</taxon>
        <taxon>Metamonada</taxon>
        <taxon>Anaeramoebidae</taxon>
        <taxon>Anaeramoeba</taxon>
    </lineage>
</organism>
<reference evidence="2" key="1">
    <citation type="submission" date="2022-08" db="EMBL/GenBank/DDBJ databases">
        <title>Novel sulphate-reducing endosymbionts in the free-living metamonad Anaeramoeba.</title>
        <authorList>
            <person name="Jerlstrom-Hultqvist J."/>
            <person name="Cepicka I."/>
            <person name="Gallot-Lavallee L."/>
            <person name="Salas-Leiva D."/>
            <person name="Curtis B.A."/>
            <person name="Zahonova K."/>
            <person name="Pipaliya S."/>
            <person name="Dacks J."/>
            <person name="Roger A.J."/>
        </authorList>
    </citation>
    <scope>NUCLEOTIDE SEQUENCE</scope>
    <source>
        <strain evidence="2">Busselton2</strain>
    </source>
</reference>
<evidence type="ECO:0000313" key="3">
    <source>
        <dbReference type="Proteomes" id="UP001146793"/>
    </source>
</evidence>
<proteinExistence type="predicted"/>
<dbReference type="AlphaFoldDB" id="A0AAV7ZJX8"/>
<feature type="region of interest" description="Disordered" evidence="1">
    <location>
        <begin position="1"/>
        <end position="91"/>
    </location>
</feature>